<name>A0A9R0IV18_SPIOL</name>
<evidence type="ECO:0000313" key="4">
    <source>
        <dbReference type="RefSeq" id="XP_021855871.2"/>
    </source>
</evidence>
<reference evidence="4" key="2">
    <citation type="submission" date="2025-08" db="UniProtKB">
        <authorList>
            <consortium name="RefSeq"/>
        </authorList>
    </citation>
    <scope>IDENTIFICATION</scope>
    <source>
        <tissue evidence="4">Leaf</tissue>
    </source>
</reference>
<accession>A0A9R0IV18</accession>
<proteinExistence type="predicted"/>
<dbReference type="InterPro" id="IPR025521">
    <property type="entry name" value="Neprosin_propep"/>
</dbReference>
<feature type="signal peptide" evidence="1">
    <location>
        <begin position="1"/>
        <end position="23"/>
    </location>
</feature>
<dbReference type="Pfam" id="PF03080">
    <property type="entry name" value="Neprosin"/>
    <property type="match status" value="1"/>
</dbReference>
<dbReference type="Pfam" id="PF14365">
    <property type="entry name" value="Neprosin_AP"/>
    <property type="match status" value="1"/>
</dbReference>
<dbReference type="AlphaFoldDB" id="A0A9R0IV18"/>
<evidence type="ECO:0000259" key="2">
    <source>
        <dbReference type="PROSITE" id="PS52045"/>
    </source>
</evidence>
<dbReference type="Proteomes" id="UP000813463">
    <property type="component" value="Chromosome 6"/>
</dbReference>
<feature type="domain" description="Neprosin PEP catalytic" evidence="2">
    <location>
        <begin position="144"/>
        <end position="389"/>
    </location>
</feature>
<dbReference type="PANTHER" id="PTHR31589">
    <property type="entry name" value="PROTEIN, PUTATIVE (DUF239)-RELATED-RELATED"/>
    <property type="match status" value="1"/>
</dbReference>
<dbReference type="RefSeq" id="XP_021855871.2">
    <property type="nucleotide sequence ID" value="XM_022000179.2"/>
</dbReference>
<protein>
    <recommendedName>
        <fullName evidence="2">Neprosin PEP catalytic domain-containing protein</fullName>
    </recommendedName>
</protein>
<keyword evidence="1" id="KW-0732">Signal</keyword>
<evidence type="ECO:0000313" key="3">
    <source>
        <dbReference type="Proteomes" id="UP000813463"/>
    </source>
</evidence>
<dbReference type="PANTHER" id="PTHR31589:SF235">
    <property type="entry name" value="PROTEIN, PUTATIVE (DUF239)-RELATED"/>
    <property type="match status" value="1"/>
</dbReference>
<feature type="chain" id="PRO_5045113746" description="Neprosin PEP catalytic domain-containing protein" evidence="1">
    <location>
        <begin position="24"/>
        <end position="389"/>
    </location>
</feature>
<gene>
    <name evidence="4" type="primary">LOC110795192</name>
</gene>
<dbReference type="Gene3D" id="3.90.1320.10">
    <property type="entry name" value="Outer-capsid protein sigma 3, large lobe"/>
    <property type="match status" value="1"/>
</dbReference>
<reference evidence="3" key="1">
    <citation type="journal article" date="2021" name="Nat. Commun.">
        <title>Genomic analyses provide insights into spinach domestication and the genetic basis of agronomic traits.</title>
        <authorList>
            <person name="Cai X."/>
            <person name="Sun X."/>
            <person name="Xu C."/>
            <person name="Sun H."/>
            <person name="Wang X."/>
            <person name="Ge C."/>
            <person name="Zhang Z."/>
            <person name="Wang Q."/>
            <person name="Fei Z."/>
            <person name="Jiao C."/>
            <person name="Wang Q."/>
        </authorList>
    </citation>
    <scope>NUCLEOTIDE SEQUENCE [LARGE SCALE GENOMIC DNA]</scope>
    <source>
        <strain evidence="3">cv. Varoflay</strain>
    </source>
</reference>
<dbReference type="KEGG" id="soe:110795192"/>
<organism evidence="3 4">
    <name type="scientific">Spinacia oleracea</name>
    <name type="common">Spinach</name>
    <dbReference type="NCBI Taxonomy" id="3562"/>
    <lineage>
        <taxon>Eukaryota</taxon>
        <taxon>Viridiplantae</taxon>
        <taxon>Streptophyta</taxon>
        <taxon>Embryophyta</taxon>
        <taxon>Tracheophyta</taxon>
        <taxon>Spermatophyta</taxon>
        <taxon>Magnoliopsida</taxon>
        <taxon>eudicotyledons</taxon>
        <taxon>Gunneridae</taxon>
        <taxon>Pentapetalae</taxon>
        <taxon>Caryophyllales</taxon>
        <taxon>Chenopodiaceae</taxon>
        <taxon>Chenopodioideae</taxon>
        <taxon>Anserineae</taxon>
        <taxon>Spinacia</taxon>
    </lineage>
</organism>
<dbReference type="InterPro" id="IPR004314">
    <property type="entry name" value="Neprosin"/>
</dbReference>
<keyword evidence="3" id="KW-1185">Reference proteome</keyword>
<dbReference type="PROSITE" id="PS52045">
    <property type="entry name" value="NEPROSIN_PEP_CD"/>
    <property type="match status" value="1"/>
</dbReference>
<sequence>MGIKVLAYFVILCSSLINYEIEGIQFSKQEELQWVNQFKLLKKPSVKAIKTKYGELYDCVDFYKQPAFDHPLLKTHSSHPQMRPSFIPEWTTTRNVVLVENMQLPDEGCPEGTVPIRRWSKDEFIQISRFTKDYVSRSKSNANLQQPGTHFAIVQTNSDPSKVKYYGVKCDLSVYNPHVTSQQYSSGEMIIQNGNDRIQVGWTVNPALNKDNRTHLFQYFNAGQSHCFNMLCPGFISVNKDFPVDLVIRNTSRRGSSVIFAMGPFVYQDPKTGHWWLQVHDVVRPDNILGYWPRELFTGLASGATYIAVGGEAYSPPGQPLPPMGNGYYPVEDATLSAFCSSFGVLDANRKQVSPQQTEKYTDNWHYGVYDREHYDHFGRTVFFGGTTM</sequence>
<evidence type="ECO:0000256" key="1">
    <source>
        <dbReference type="SAM" id="SignalP"/>
    </source>
</evidence>
<dbReference type="InterPro" id="IPR053168">
    <property type="entry name" value="Glutamic_endopeptidase"/>
</dbReference>
<dbReference type="GeneID" id="110795192"/>